<proteinExistence type="predicted"/>
<dbReference type="InterPro" id="IPR053812">
    <property type="entry name" value="HTH_Sigma70_ECF-like"/>
</dbReference>
<dbReference type="Proteomes" id="UP000664417">
    <property type="component" value="Unassembled WGS sequence"/>
</dbReference>
<dbReference type="SUPFAM" id="SSF88659">
    <property type="entry name" value="Sigma3 and sigma4 domains of RNA polymerase sigma factors"/>
    <property type="match status" value="1"/>
</dbReference>
<reference evidence="2" key="1">
    <citation type="submission" date="2021-03" db="EMBL/GenBank/DDBJ databases">
        <authorList>
            <person name="Wang G."/>
        </authorList>
    </citation>
    <scope>NUCLEOTIDE SEQUENCE</scope>
    <source>
        <strain evidence="2">KCTC 12899</strain>
    </source>
</reference>
<feature type="domain" description="RNA polymerase sigma-70 ECF-like HTH" evidence="1">
    <location>
        <begin position="15"/>
        <end position="191"/>
    </location>
</feature>
<gene>
    <name evidence="2" type="ORF">J3U88_20675</name>
</gene>
<dbReference type="InterPro" id="IPR014284">
    <property type="entry name" value="RNA_pol_sigma-70_dom"/>
</dbReference>
<name>A0A8J7QMU5_9BACT</name>
<dbReference type="InterPro" id="IPR013325">
    <property type="entry name" value="RNA_pol_sigma_r2"/>
</dbReference>
<dbReference type="GO" id="GO:0006352">
    <property type="term" value="P:DNA-templated transcription initiation"/>
    <property type="evidence" value="ECO:0007669"/>
    <property type="project" value="InterPro"/>
</dbReference>
<protein>
    <submittedName>
        <fullName evidence="2">Sigma-70 family RNA polymerase sigma factor</fullName>
    </submittedName>
</protein>
<organism evidence="2 3">
    <name type="scientific">Acanthopleuribacter pedis</name>
    <dbReference type="NCBI Taxonomy" id="442870"/>
    <lineage>
        <taxon>Bacteria</taxon>
        <taxon>Pseudomonadati</taxon>
        <taxon>Acidobacteriota</taxon>
        <taxon>Holophagae</taxon>
        <taxon>Acanthopleuribacterales</taxon>
        <taxon>Acanthopleuribacteraceae</taxon>
        <taxon>Acanthopleuribacter</taxon>
    </lineage>
</organism>
<dbReference type="AlphaFoldDB" id="A0A8J7QMU5"/>
<dbReference type="SUPFAM" id="SSF88946">
    <property type="entry name" value="Sigma2 domain of RNA polymerase sigma factors"/>
    <property type="match status" value="1"/>
</dbReference>
<dbReference type="Pfam" id="PF07638">
    <property type="entry name" value="Sigma70_ECF"/>
    <property type="match status" value="1"/>
</dbReference>
<dbReference type="NCBIfam" id="TIGR02937">
    <property type="entry name" value="sigma70-ECF"/>
    <property type="match status" value="1"/>
</dbReference>
<dbReference type="InterPro" id="IPR013324">
    <property type="entry name" value="RNA_pol_sigma_r3/r4-like"/>
</dbReference>
<dbReference type="EMBL" id="JAFREP010000020">
    <property type="protein sequence ID" value="MBO1320905.1"/>
    <property type="molecule type" value="Genomic_DNA"/>
</dbReference>
<evidence type="ECO:0000313" key="3">
    <source>
        <dbReference type="Proteomes" id="UP000664417"/>
    </source>
</evidence>
<dbReference type="Gene3D" id="1.10.10.10">
    <property type="entry name" value="Winged helix-like DNA-binding domain superfamily/Winged helix DNA-binding domain"/>
    <property type="match status" value="1"/>
</dbReference>
<keyword evidence="3" id="KW-1185">Reference proteome</keyword>
<dbReference type="GO" id="GO:0003700">
    <property type="term" value="F:DNA-binding transcription factor activity"/>
    <property type="evidence" value="ECO:0007669"/>
    <property type="project" value="InterPro"/>
</dbReference>
<comment type="caution">
    <text evidence="2">The sequence shown here is derived from an EMBL/GenBank/DDBJ whole genome shotgun (WGS) entry which is preliminary data.</text>
</comment>
<evidence type="ECO:0000259" key="1">
    <source>
        <dbReference type="Pfam" id="PF07638"/>
    </source>
</evidence>
<evidence type="ECO:0000313" key="2">
    <source>
        <dbReference type="EMBL" id="MBO1320905.1"/>
    </source>
</evidence>
<dbReference type="InterPro" id="IPR036388">
    <property type="entry name" value="WH-like_DNA-bd_sf"/>
</dbReference>
<accession>A0A8J7QMU5</accession>
<dbReference type="RefSeq" id="WP_207860880.1">
    <property type="nucleotide sequence ID" value="NZ_JAFREP010000020.1"/>
</dbReference>
<sequence length="198" mass="22767">MVSHHQGENREAPRVEAWLQQWRAGSTEAFGQLFTFFYEDLKTIAHHKMLRERQGGMLQTTALVHSLYRKWAEGKPIKAETAGAFKGFASWAMTQILIDEGRKRQRRPQTESGDVPFQVIAATSNEALEMRLTAHQAMARLIETLPDHAYIAICYLLEDMTLQEIADAYQIPKSTVNRHWQLCKQLLARHVSGGRRRH</sequence>